<feature type="domain" description="HTH tetR-type" evidence="6">
    <location>
        <begin position="8"/>
        <end position="68"/>
    </location>
</feature>
<dbReference type="PROSITE" id="PS50977">
    <property type="entry name" value="HTH_TETR_2"/>
    <property type="match status" value="1"/>
</dbReference>
<evidence type="ECO:0000256" key="5">
    <source>
        <dbReference type="SAM" id="MobiDB-lite"/>
    </source>
</evidence>
<feature type="compositionally biased region" description="Polar residues" evidence="5">
    <location>
        <begin position="161"/>
        <end position="181"/>
    </location>
</feature>
<protein>
    <submittedName>
        <fullName evidence="7">Tetr family transcriptional regulator</fullName>
    </submittedName>
</protein>
<accession>H0JXJ9</accession>
<evidence type="ECO:0000256" key="3">
    <source>
        <dbReference type="ARBA" id="ARBA00023163"/>
    </source>
</evidence>
<name>H0JXJ9_9NOCA</name>
<proteinExistence type="predicted"/>
<dbReference type="Proteomes" id="UP000005064">
    <property type="component" value="Unassembled WGS sequence"/>
</dbReference>
<reference evidence="7 8" key="1">
    <citation type="submission" date="2011-12" db="EMBL/GenBank/DDBJ databases">
        <authorList>
            <person name="Kriszt B."/>
            <person name="Tancsics A."/>
            <person name="Cserhati M."/>
            <person name="Toth A."/>
            <person name="Nagy I."/>
            <person name="Horvath B."/>
            <person name="Tamura T."/>
            <person name="Kukolya J."/>
            <person name="Szoboszlay S."/>
        </authorList>
    </citation>
    <scope>NUCLEOTIDE SEQUENCE [LARGE SCALE GENOMIC DNA]</scope>
    <source>
        <strain evidence="7 8">AK37</strain>
    </source>
</reference>
<evidence type="ECO:0000256" key="2">
    <source>
        <dbReference type="ARBA" id="ARBA00023125"/>
    </source>
</evidence>
<organism evidence="7 8">
    <name type="scientific">Rhodococcus pyridinivorans AK37</name>
    <dbReference type="NCBI Taxonomy" id="1114960"/>
    <lineage>
        <taxon>Bacteria</taxon>
        <taxon>Bacillati</taxon>
        <taxon>Actinomycetota</taxon>
        <taxon>Actinomycetes</taxon>
        <taxon>Mycobacteriales</taxon>
        <taxon>Nocardiaceae</taxon>
        <taxon>Rhodococcus</taxon>
    </lineage>
</organism>
<gene>
    <name evidence="7" type="ORF">AK37_22401</name>
</gene>
<keyword evidence="3" id="KW-0804">Transcription</keyword>
<feature type="DNA-binding region" description="H-T-H motif" evidence="4">
    <location>
        <begin position="31"/>
        <end position="50"/>
    </location>
</feature>
<dbReference type="InterPro" id="IPR001647">
    <property type="entry name" value="HTH_TetR"/>
</dbReference>
<evidence type="ECO:0000256" key="1">
    <source>
        <dbReference type="ARBA" id="ARBA00023015"/>
    </source>
</evidence>
<dbReference type="SUPFAM" id="SSF46689">
    <property type="entry name" value="Homeodomain-like"/>
    <property type="match status" value="1"/>
</dbReference>
<dbReference type="GO" id="GO:0003677">
    <property type="term" value="F:DNA binding"/>
    <property type="evidence" value="ECO:0007669"/>
    <property type="project" value="UniProtKB-UniRule"/>
</dbReference>
<evidence type="ECO:0000313" key="8">
    <source>
        <dbReference type="Proteomes" id="UP000005064"/>
    </source>
</evidence>
<evidence type="ECO:0000256" key="4">
    <source>
        <dbReference type="PROSITE-ProRule" id="PRU00335"/>
    </source>
</evidence>
<keyword evidence="1" id="KW-0805">Transcription regulation</keyword>
<feature type="region of interest" description="Disordered" evidence="5">
    <location>
        <begin position="160"/>
        <end position="186"/>
    </location>
</feature>
<dbReference type="InterPro" id="IPR009057">
    <property type="entry name" value="Homeodomain-like_sf"/>
</dbReference>
<dbReference type="EMBL" id="AHBW01000061">
    <property type="protein sequence ID" value="EHK80894.1"/>
    <property type="molecule type" value="Genomic_DNA"/>
</dbReference>
<dbReference type="PANTHER" id="PTHR47506:SF3">
    <property type="entry name" value="HTH-TYPE TRANSCRIPTIONAL REGULATOR LMRA"/>
    <property type="match status" value="1"/>
</dbReference>
<evidence type="ECO:0000313" key="7">
    <source>
        <dbReference type="EMBL" id="EHK80894.1"/>
    </source>
</evidence>
<dbReference type="AlphaFoldDB" id="H0JXJ9"/>
<dbReference type="PANTHER" id="PTHR47506">
    <property type="entry name" value="TRANSCRIPTIONAL REGULATORY PROTEIN"/>
    <property type="match status" value="1"/>
</dbReference>
<evidence type="ECO:0000259" key="6">
    <source>
        <dbReference type="PROSITE" id="PS50977"/>
    </source>
</evidence>
<dbReference type="Gene3D" id="1.10.357.10">
    <property type="entry name" value="Tetracycline Repressor, domain 2"/>
    <property type="match status" value="1"/>
</dbReference>
<keyword evidence="2 4" id="KW-0238">DNA-binding</keyword>
<comment type="caution">
    <text evidence="7">The sequence shown here is derived from an EMBL/GenBank/DDBJ whole genome shotgun (WGS) entry which is preliminary data.</text>
</comment>
<dbReference type="Pfam" id="PF00440">
    <property type="entry name" value="TetR_N"/>
    <property type="match status" value="1"/>
</dbReference>
<sequence length="196" mass="21461">MIAAERRDGPRAAMIAGAIALMSERGVAATSFRDVLENSGAPRGSIYHHFPGGKAQLVEETTDRATTRIERSLTAAGVGAERAGRWRAWSSPPWRARWSRPRRNAVRLRSMRSSPNSRCCSPRWWADRSCSGRKPRSVDSQPFRRREIAFAISAGASSGIQCETSGRTTKSYSASTNSPQRSAPARPIAMSAVLQM</sequence>